<evidence type="ECO:0000313" key="6">
    <source>
        <dbReference type="EMBL" id="KAA6383768.1"/>
    </source>
</evidence>
<dbReference type="GO" id="GO:0003682">
    <property type="term" value="F:chromatin binding"/>
    <property type="evidence" value="ECO:0007669"/>
    <property type="project" value="TreeGrafter"/>
</dbReference>
<comment type="caution">
    <text evidence="6">The sequence shown here is derived from an EMBL/GenBank/DDBJ whole genome shotgun (WGS) entry which is preliminary data.</text>
</comment>
<dbReference type="GO" id="GO:0008278">
    <property type="term" value="C:cohesin complex"/>
    <property type="evidence" value="ECO:0007669"/>
    <property type="project" value="InterPro"/>
</dbReference>
<feature type="compositionally biased region" description="Polar residues" evidence="3">
    <location>
        <begin position="694"/>
        <end position="704"/>
    </location>
</feature>
<evidence type="ECO:0000256" key="3">
    <source>
        <dbReference type="SAM" id="MobiDB-lite"/>
    </source>
</evidence>
<dbReference type="GO" id="GO:0007062">
    <property type="term" value="P:sister chromatid cohesion"/>
    <property type="evidence" value="ECO:0007669"/>
    <property type="project" value="InterPro"/>
</dbReference>
<feature type="domain" description="Rad21/Rec8-like protein N-terminal" evidence="5">
    <location>
        <begin position="1"/>
        <end position="110"/>
    </location>
</feature>
<dbReference type="PANTHER" id="PTHR12585:SF69">
    <property type="entry name" value="FI11703P"/>
    <property type="match status" value="1"/>
</dbReference>
<feature type="region of interest" description="Disordered" evidence="3">
    <location>
        <begin position="670"/>
        <end position="704"/>
    </location>
</feature>
<feature type="compositionally biased region" description="Polar residues" evidence="3">
    <location>
        <begin position="670"/>
        <end position="687"/>
    </location>
</feature>
<dbReference type="InterPro" id="IPR039781">
    <property type="entry name" value="Rad21/Rec8-like"/>
</dbReference>
<evidence type="ECO:0000256" key="2">
    <source>
        <dbReference type="ARBA" id="ARBA00023242"/>
    </source>
</evidence>
<proteinExistence type="predicted"/>
<dbReference type="EMBL" id="SNRW01006082">
    <property type="protein sequence ID" value="KAA6383768.1"/>
    <property type="molecule type" value="Genomic_DNA"/>
</dbReference>
<dbReference type="AlphaFoldDB" id="A0A5J4VMF2"/>
<accession>A0A5J4VMF2</accession>
<reference evidence="6 7" key="1">
    <citation type="submission" date="2019-03" db="EMBL/GenBank/DDBJ databases">
        <title>Single cell metagenomics reveals metabolic interactions within the superorganism composed of flagellate Streblomastix strix and complex community of Bacteroidetes bacteria on its surface.</title>
        <authorList>
            <person name="Treitli S.C."/>
            <person name="Kolisko M."/>
            <person name="Husnik F."/>
            <person name="Keeling P."/>
            <person name="Hampl V."/>
        </authorList>
    </citation>
    <scope>NUCLEOTIDE SEQUENCE [LARGE SCALE GENOMIC DNA]</scope>
    <source>
        <strain evidence="6">ST1C</strain>
    </source>
</reference>
<comment type="subcellular location">
    <subcellularLocation>
        <location evidence="1">Nucleus</location>
    </subcellularLocation>
</comment>
<gene>
    <name evidence="6" type="ORF">EZS28_020706</name>
</gene>
<feature type="region of interest" description="Disordered" evidence="3">
    <location>
        <begin position="547"/>
        <end position="591"/>
    </location>
</feature>
<dbReference type="OrthoDB" id="10071381at2759"/>
<protein>
    <recommendedName>
        <fullName evidence="8">Rad21/Rec8-like protein N-terminal domain-containing protein</fullName>
    </recommendedName>
</protein>
<evidence type="ECO:0008006" key="8">
    <source>
        <dbReference type="Google" id="ProtNLM"/>
    </source>
</evidence>
<evidence type="ECO:0000256" key="1">
    <source>
        <dbReference type="ARBA" id="ARBA00004123"/>
    </source>
</evidence>
<sequence length="838" mass="93610">MVFWSNILSKNGKLGKVWLAANYEKGLSKNVIARVNVFEDANYLMQGVIVDEEDGTLRLHLSVRISANLMLGLARILTRQIKYLSDEVEEFRNRINTTYLSASINLPPETTQLGRANITLPDSNIQHIVTLAIFDSARQGHALIDLPTPLKQFQARPGDIELEPTYNQTVNVIQTPSISEPPMLLEFDKEQENWAIFTAQQQPQNVIDQELAMIVRGLEREAPSDAQIYDNQYLEQDIYQGNFDQSRLSGLVQVGTEDRINIEELVNAQFGIADNNFDIPNLSGTRGHSLGQEGNILFPQSQYERDIDQITPGKKKKKRIHRGGEGKKRSVQDEGDGSNKEGELDIGKKRKRNQDANQVNEAIPNIIDMVLEIPDEEMRNAPEQIGLLLRSGKRRRVNALSNEQIIDNIEQEEQINEQPPMIGQDPDTQRWIESIGLMGAAQMIGLPQMEIDLDLDEVPKEKQSRISGAEGLDIVGYDELDQLPEDVYNTNVFNKQLTDSVQRGVESALNQAKDSPSSTVIQRARDSISIPAFDALNQAQRQSDISDIMNTPSSSHSSSNSSSSSLGSHEQAARSLVSERSSNDRQSVGPLGAVITPSTAFTSNISDNINISGGPGNDDFLQQFNNEFNLDANYLTSGDQRYSRISLGQFDAFGDDNMQQAERALEDAIQQSSGTQRLDNKDQSGISSLFPKDQSGQQEQNNEQLIDEQKEQEIDAHRHIGKELDIFDDKTKDVLIFFLNASDKAIQAKTSQSGQETGIQDDGSEPWLPYSETIHAQSRHVDAYAFASLLAIHSAGYIEIKQDVPYGEIKIRVTARMRSSKGVQERISTRRNARMQKN</sequence>
<organism evidence="6 7">
    <name type="scientific">Streblomastix strix</name>
    <dbReference type="NCBI Taxonomy" id="222440"/>
    <lineage>
        <taxon>Eukaryota</taxon>
        <taxon>Metamonada</taxon>
        <taxon>Preaxostyla</taxon>
        <taxon>Oxymonadida</taxon>
        <taxon>Streblomastigidae</taxon>
        <taxon>Streblomastix</taxon>
    </lineage>
</organism>
<name>A0A5J4VMF2_9EUKA</name>
<feature type="region of interest" description="Disordered" evidence="3">
    <location>
        <begin position="301"/>
        <end position="357"/>
    </location>
</feature>
<evidence type="ECO:0000313" key="7">
    <source>
        <dbReference type="Proteomes" id="UP000324800"/>
    </source>
</evidence>
<feature type="domain" description="Rad21/Rec8-like protein C-terminal eukaryotic" evidence="4">
    <location>
        <begin position="774"/>
        <end position="817"/>
    </location>
</feature>
<dbReference type="Proteomes" id="UP000324800">
    <property type="component" value="Unassembled WGS sequence"/>
</dbReference>
<evidence type="ECO:0000259" key="4">
    <source>
        <dbReference type="Pfam" id="PF04824"/>
    </source>
</evidence>
<keyword evidence="2" id="KW-0539">Nucleus</keyword>
<dbReference type="InterPro" id="IPR006909">
    <property type="entry name" value="Rad21/Rec8_C_eu"/>
</dbReference>
<evidence type="ECO:0000259" key="5">
    <source>
        <dbReference type="Pfam" id="PF04825"/>
    </source>
</evidence>
<feature type="compositionally biased region" description="Low complexity" evidence="3">
    <location>
        <begin position="553"/>
        <end position="568"/>
    </location>
</feature>
<dbReference type="Pfam" id="PF04824">
    <property type="entry name" value="Rad21_Rec8"/>
    <property type="match status" value="1"/>
</dbReference>
<dbReference type="GO" id="GO:0005634">
    <property type="term" value="C:nucleus"/>
    <property type="evidence" value="ECO:0007669"/>
    <property type="project" value="UniProtKB-SubCell"/>
</dbReference>
<feature type="compositionally biased region" description="Basic and acidic residues" evidence="3">
    <location>
        <begin position="322"/>
        <end position="347"/>
    </location>
</feature>
<dbReference type="Pfam" id="PF04825">
    <property type="entry name" value="Rad21_Rec8_N"/>
    <property type="match status" value="1"/>
</dbReference>
<dbReference type="GO" id="GO:1990414">
    <property type="term" value="P:replication-born double-strand break repair via sister chromatid exchange"/>
    <property type="evidence" value="ECO:0007669"/>
    <property type="project" value="TreeGrafter"/>
</dbReference>
<dbReference type="PANTHER" id="PTHR12585">
    <property type="entry name" value="SCC1 / RAD21 FAMILY MEMBER"/>
    <property type="match status" value="1"/>
</dbReference>
<dbReference type="InterPro" id="IPR006910">
    <property type="entry name" value="Rad21_Rec8_N"/>
</dbReference>